<dbReference type="GO" id="GO:0016020">
    <property type="term" value="C:membrane"/>
    <property type="evidence" value="ECO:0007669"/>
    <property type="project" value="UniProtKB-SubCell"/>
</dbReference>
<protein>
    <recommendedName>
        <fullName evidence="6">Inositolphosphotransferase Aur1/Ipt1 domain-containing protein</fullName>
    </recommendedName>
</protein>
<evidence type="ECO:0000256" key="4">
    <source>
        <dbReference type="ARBA" id="ARBA00023136"/>
    </source>
</evidence>
<dbReference type="KEGG" id="sti:Sthe_1909"/>
<feature type="domain" description="Inositolphosphotransferase Aur1/Ipt1" evidence="6">
    <location>
        <begin position="55"/>
        <end position="234"/>
    </location>
</feature>
<evidence type="ECO:0000313" key="8">
    <source>
        <dbReference type="Proteomes" id="UP000002027"/>
    </source>
</evidence>
<proteinExistence type="predicted"/>
<dbReference type="CDD" id="cd03386">
    <property type="entry name" value="PAP2_Aur1_like"/>
    <property type="match status" value="1"/>
</dbReference>
<evidence type="ECO:0000256" key="2">
    <source>
        <dbReference type="ARBA" id="ARBA00022692"/>
    </source>
</evidence>
<dbReference type="PANTHER" id="PTHR31310">
    <property type="match status" value="1"/>
</dbReference>
<dbReference type="OrthoDB" id="3212043at2"/>
<dbReference type="RefSeq" id="WP_012872387.1">
    <property type="nucleotide sequence ID" value="NC_013523.1"/>
</dbReference>
<reference evidence="8" key="1">
    <citation type="submission" date="2009-11" db="EMBL/GenBank/DDBJ databases">
        <title>The complete chromosome 1 of Sphaerobacter thermophilus DSM 20745.</title>
        <authorList>
            <person name="Lucas S."/>
            <person name="Copeland A."/>
            <person name="Lapidus A."/>
            <person name="Glavina del Rio T."/>
            <person name="Dalin E."/>
            <person name="Tice H."/>
            <person name="Bruce D."/>
            <person name="Goodwin L."/>
            <person name="Pitluck S."/>
            <person name="Kyrpides N."/>
            <person name="Mavromatis K."/>
            <person name="Ivanova N."/>
            <person name="Mikhailova N."/>
            <person name="LaButti K.M."/>
            <person name="Clum A."/>
            <person name="Sun H.I."/>
            <person name="Brettin T."/>
            <person name="Detter J.C."/>
            <person name="Han C."/>
            <person name="Larimer F."/>
            <person name="Land M."/>
            <person name="Hauser L."/>
            <person name="Markowitz V."/>
            <person name="Cheng J.F."/>
            <person name="Hugenholtz P."/>
            <person name="Woyke T."/>
            <person name="Wu D."/>
            <person name="Steenblock K."/>
            <person name="Schneider S."/>
            <person name="Pukall R."/>
            <person name="Goeker M."/>
            <person name="Klenk H.P."/>
            <person name="Eisen J.A."/>
        </authorList>
    </citation>
    <scope>NUCLEOTIDE SEQUENCE [LARGE SCALE GENOMIC DNA]</scope>
    <source>
        <strain evidence="8">ATCC 49802 / DSM 20745 / S 6022</strain>
    </source>
</reference>
<evidence type="ECO:0000256" key="5">
    <source>
        <dbReference type="SAM" id="Phobius"/>
    </source>
</evidence>
<keyword evidence="4 5" id="KW-0472">Membrane</keyword>
<evidence type="ECO:0000313" key="7">
    <source>
        <dbReference type="EMBL" id="ACZ39341.1"/>
    </source>
</evidence>
<dbReference type="InParanoid" id="D1C524"/>
<evidence type="ECO:0000256" key="3">
    <source>
        <dbReference type="ARBA" id="ARBA00022989"/>
    </source>
</evidence>
<dbReference type="HOGENOM" id="CLU_056733_1_1_0"/>
<dbReference type="eggNOG" id="COG0671">
    <property type="taxonomic scope" value="Bacteria"/>
</dbReference>
<evidence type="ECO:0000256" key="1">
    <source>
        <dbReference type="ARBA" id="ARBA00004141"/>
    </source>
</evidence>
<feature type="transmembrane region" description="Helical" evidence="5">
    <location>
        <begin position="83"/>
        <end position="105"/>
    </location>
</feature>
<dbReference type="InterPro" id="IPR026841">
    <property type="entry name" value="Aur1/Ipt1"/>
</dbReference>
<comment type="subcellular location">
    <subcellularLocation>
        <location evidence="1">Membrane</location>
        <topology evidence="1">Multi-pass membrane protein</topology>
    </subcellularLocation>
</comment>
<feature type="transmembrane region" description="Helical" evidence="5">
    <location>
        <begin position="195"/>
        <end position="211"/>
    </location>
</feature>
<dbReference type="EMBL" id="CP001823">
    <property type="protein sequence ID" value="ACZ39341.1"/>
    <property type="molecule type" value="Genomic_DNA"/>
</dbReference>
<keyword evidence="8" id="KW-1185">Reference proteome</keyword>
<evidence type="ECO:0000259" key="6">
    <source>
        <dbReference type="Pfam" id="PF14378"/>
    </source>
</evidence>
<sequence>MQWSLPADRRRRVVQWVGFGVCEVALVLALFWVHEVLRGLAMGTPEAATANAELVIAVERSVGLFWEAHVQAWVLEHPRLVDIFNWIYIYVHLPATLLFGLGVLCLRPHRFVETRNIYLTLLVVAIPVYRLFPLAPPRYFPELGFVDTVKLFTSTNYDAHADTLLYNPFAAMPSMHVAFALFVALGVIRLSRSRLRWAALGYWVLVNIVVVGTGNHYIVDGIAGSLLTLAAYALVPRVSARLPRPSYLPWTGIKVDSW</sequence>
<dbReference type="InterPro" id="IPR052185">
    <property type="entry name" value="IPC_Synthase-Related"/>
</dbReference>
<accession>D1C524</accession>
<keyword evidence="2 5" id="KW-0812">Transmembrane</keyword>
<dbReference type="PANTHER" id="PTHR31310:SF7">
    <property type="entry name" value="PA-PHOSPHATASE RELATED-FAMILY PROTEIN DDB_G0268928"/>
    <property type="match status" value="1"/>
</dbReference>
<gene>
    <name evidence="7" type="ordered locus">Sthe_1909</name>
</gene>
<keyword evidence="3 5" id="KW-1133">Transmembrane helix</keyword>
<feature type="transmembrane region" description="Helical" evidence="5">
    <location>
        <begin position="117"/>
        <end position="135"/>
    </location>
</feature>
<feature type="transmembrane region" description="Helical" evidence="5">
    <location>
        <begin position="12"/>
        <end position="33"/>
    </location>
</feature>
<organism evidence="7 8">
    <name type="scientific">Sphaerobacter thermophilus (strain ATCC 49802 / DSM 20745 / KCCM 41009 / NCIMB 13125 / S 6022)</name>
    <dbReference type="NCBI Taxonomy" id="479434"/>
    <lineage>
        <taxon>Bacteria</taxon>
        <taxon>Pseudomonadati</taxon>
        <taxon>Thermomicrobiota</taxon>
        <taxon>Thermomicrobia</taxon>
        <taxon>Sphaerobacterales</taxon>
        <taxon>Sphaerobacterineae</taxon>
        <taxon>Sphaerobacteraceae</taxon>
        <taxon>Sphaerobacter</taxon>
    </lineage>
</organism>
<dbReference type="AlphaFoldDB" id="D1C524"/>
<dbReference type="Pfam" id="PF14378">
    <property type="entry name" value="PAP2_3"/>
    <property type="match status" value="1"/>
</dbReference>
<reference evidence="7 8" key="2">
    <citation type="journal article" date="2010" name="Stand. Genomic Sci.">
        <title>Complete genome sequence of Desulfohalobium retbaense type strain (HR(100)).</title>
        <authorList>
            <person name="Spring S."/>
            <person name="Nolan M."/>
            <person name="Lapidus A."/>
            <person name="Glavina Del Rio T."/>
            <person name="Copeland A."/>
            <person name="Tice H."/>
            <person name="Cheng J.F."/>
            <person name="Lucas S."/>
            <person name="Land M."/>
            <person name="Chen F."/>
            <person name="Bruce D."/>
            <person name="Goodwin L."/>
            <person name="Pitluck S."/>
            <person name="Ivanova N."/>
            <person name="Mavromatis K."/>
            <person name="Mikhailova N."/>
            <person name="Pati A."/>
            <person name="Chen A."/>
            <person name="Palaniappan K."/>
            <person name="Hauser L."/>
            <person name="Chang Y.J."/>
            <person name="Jeffries C.D."/>
            <person name="Munk C."/>
            <person name="Kiss H."/>
            <person name="Chain P."/>
            <person name="Han C."/>
            <person name="Brettin T."/>
            <person name="Detter J.C."/>
            <person name="Schuler E."/>
            <person name="Goker M."/>
            <person name="Rohde M."/>
            <person name="Bristow J."/>
            <person name="Eisen J.A."/>
            <person name="Markowitz V."/>
            <person name="Hugenholtz P."/>
            <person name="Kyrpides N.C."/>
            <person name="Klenk H.P."/>
        </authorList>
    </citation>
    <scope>NUCLEOTIDE SEQUENCE [LARGE SCALE GENOMIC DNA]</scope>
    <source>
        <strain evidence="8">ATCC 49802 / DSM 20745 / S 6022</strain>
    </source>
</reference>
<name>D1C524_SPHTD</name>
<dbReference type="STRING" id="479434.Sthe_1909"/>
<feature type="transmembrane region" description="Helical" evidence="5">
    <location>
        <begin position="169"/>
        <end position="188"/>
    </location>
</feature>
<dbReference type="Proteomes" id="UP000002027">
    <property type="component" value="Chromosome 1"/>
</dbReference>